<dbReference type="Proteomes" id="UP000263642">
    <property type="component" value="Unassembled WGS sequence"/>
</dbReference>
<accession>A0A3D3R7V9</accession>
<evidence type="ECO:0000313" key="2">
    <source>
        <dbReference type="Proteomes" id="UP000263642"/>
    </source>
</evidence>
<protein>
    <submittedName>
        <fullName evidence="1">Uncharacterized protein</fullName>
    </submittedName>
</protein>
<reference evidence="1 2" key="1">
    <citation type="journal article" date="2018" name="Nat. Biotechnol.">
        <title>A standardized bacterial taxonomy based on genome phylogeny substantially revises the tree of life.</title>
        <authorList>
            <person name="Parks D.H."/>
            <person name="Chuvochina M."/>
            <person name="Waite D.W."/>
            <person name="Rinke C."/>
            <person name="Skarshewski A."/>
            <person name="Chaumeil P.A."/>
            <person name="Hugenholtz P."/>
        </authorList>
    </citation>
    <scope>NUCLEOTIDE SEQUENCE [LARGE SCALE GENOMIC DNA]</scope>
    <source>
        <strain evidence="1">UBA9375</strain>
    </source>
</reference>
<comment type="caution">
    <text evidence="1">The sequence shown here is derived from an EMBL/GenBank/DDBJ whole genome shotgun (WGS) entry which is preliminary data.</text>
</comment>
<evidence type="ECO:0000313" key="1">
    <source>
        <dbReference type="EMBL" id="HCO24974.1"/>
    </source>
</evidence>
<dbReference type="EMBL" id="DQAY01000114">
    <property type="protein sequence ID" value="HCO24974.1"/>
    <property type="molecule type" value="Genomic_DNA"/>
</dbReference>
<sequence length="194" mass="21347">MTISSRGAAVKIVLAIVITGCSRKSTDTFDLPETAKNRTIDNIISIEFSKKAYHFSLAEVSKGITIDYTIRVKQDIYNAIPRPQDDGFVSGPGPGGLFPFEKISGNGQSYSLRDLGLGPQNEKPSRTIKKGVYAISFEWEGHNWTGPSDFDNPKGDPFPPGRYILTVRIVGEVETVKRKKPYDIANSVEVILVP</sequence>
<organism evidence="1 2">
    <name type="scientific">Gimesia maris</name>
    <dbReference type="NCBI Taxonomy" id="122"/>
    <lineage>
        <taxon>Bacteria</taxon>
        <taxon>Pseudomonadati</taxon>
        <taxon>Planctomycetota</taxon>
        <taxon>Planctomycetia</taxon>
        <taxon>Planctomycetales</taxon>
        <taxon>Planctomycetaceae</taxon>
        <taxon>Gimesia</taxon>
    </lineage>
</organism>
<dbReference type="AlphaFoldDB" id="A0A3D3R7V9"/>
<gene>
    <name evidence="1" type="ORF">DIT97_18840</name>
</gene>
<name>A0A3D3R7V9_9PLAN</name>
<proteinExistence type="predicted"/>